<accession>A0ABV1L1N4</accession>
<comment type="similarity">
    <text evidence="5">Belongs to the creatininase superfamily.</text>
</comment>
<dbReference type="Pfam" id="PF02633">
    <property type="entry name" value="Creatininase"/>
    <property type="match status" value="1"/>
</dbReference>
<evidence type="ECO:0000256" key="1">
    <source>
        <dbReference type="ARBA" id="ARBA00001947"/>
    </source>
</evidence>
<name>A0ABV1L1N4_9BACL</name>
<organism evidence="6 7">
    <name type="scientific">Cohnella silvisoli</name>
    <dbReference type="NCBI Taxonomy" id="2873699"/>
    <lineage>
        <taxon>Bacteria</taxon>
        <taxon>Bacillati</taxon>
        <taxon>Bacillota</taxon>
        <taxon>Bacilli</taxon>
        <taxon>Bacillales</taxon>
        <taxon>Paenibacillaceae</taxon>
        <taxon>Cohnella</taxon>
    </lineage>
</organism>
<keyword evidence="3" id="KW-0378">Hydrolase</keyword>
<dbReference type="RefSeq" id="WP_232189042.1">
    <property type="nucleotide sequence ID" value="NZ_JAIOAP010000017.1"/>
</dbReference>
<dbReference type="InterPro" id="IPR003785">
    <property type="entry name" value="Creatininase/forma_Hydrolase"/>
</dbReference>
<dbReference type="SUPFAM" id="SSF102215">
    <property type="entry name" value="Creatininase"/>
    <property type="match status" value="1"/>
</dbReference>
<evidence type="ECO:0000313" key="7">
    <source>
        <dbReference type="Proteomes" id="UP001493487"/>
    </source>
</evidence>
<dbReference type="PANTHER" id="PTHR35005">
    <property type="entry name" value="3-DEHYDRO-SCYLLO-INOSOSE HYDROLASE"/>
    <property type="match status" value="1"/>
</dbReference>
<evidence type="ECO:0000256" key="3">
    <source>
        <dbReference type="ARBA" id="ARBA00022801"/>
    </source>
</evidence>
<dbReference type="Proteomes" id="UP001493487">
    <property type="component" value="Unassembled WGS sequence"/>
</dbReference>
<comment type="cofactor">
    <cofactor evidence="1">
        <name>Zn(2+)</name>
        <dbReference type="ChEBI" id="CHEBI:29105"/>
    </cofactor>
</comment>
<reference evidence="6 7" key="1">
    <citation type="journal article" date="2023" name="Genome Announc.">
        <title>Pan-Genome Analyses of the Genus Cohnella and Proposal of the Novel Species Cohnella silvisoli sp. nov., Isolated from Forest Soil.</title>
        <authorList>
            <person name="Wang C."/>
            <person name="Mao L."/>
            <person name="Bao G."/>
            <person name="Zhu H."/>
        </authorList>
    </citation>
    <scope>NUCLEOTIDE SEQUENCE [LARGE SCALE GENOMIC DNA]</scope>
    <source>
        <strain evidence="6 7">NL03-T5-1</strain>
    </source>
</reference>
<gene>
    <name evidence="6" type="ORF">QJS35_26690</name>
</gene>
<dbReference type="Gene3D" id="3.40.50.10310">
    <property type="entry name" value="Creatininase"/>
    <property type="match status" value="1"/>
</dbReference>
<dbReference type="PANTHER" id="PTHR35005:SF1">
    <property type="entry name" value="2-AMINO-5-FORMYLAMINO-6-RIBOSYLAMINOPYRIMIDIN-4(3H)-ONE 5'-MONOPHOSPHATE DEFORMYLASE"/>
    <property type="match status" value="1"/>
</dbReference>
<comment type="caution">
    <text evidence="6">The sequence shown here is derived from an EMBL/GenBank/DDBJ whole genome shotgun (WGS) entry which is preliminary data.</text>
</comment>
<proteinExistence type="inferred from homology"/>
<keyword evidence="2" id="KW-0479">Metal-binding</keyword>
<evidence type="ECO:0000313" key="6">
    <source>
        <dbReference type="EMBL" id="MEQ4485972.1"/>
    </source>
</evidence>
<dbReference type="InterPro" id="IPR024087">
    <property type="entry name" value="Creatininase-like_sf"/>
</dbReference>
<keyword evidence="7" id="KW-1185">Reference proteome</keyword>
<evidence type="ECO:0000256" key="5">
    <source>
        <dbReference type="ARBA" id="ARBA00024029"/>
    </source>
</evidence>
<evidence type="ECO:0000256" key="4">
    <source>
        <dbReference type="ARBA" id="ARBA00022833"/>
    </source>
</evidence>
<keyword evidence="4" id="KW-0862">Zinc</keyword>
<protein>
    <submittedName>
        <fullName evidence="6">Creatininase family protein</fullName>
    </submittedName>
</protein>
<sequence length="255" mass="28332">MRLQEQSWVDIGGMDKTGIVIVVPLGALEQHGHHLPLGVDSYLIQALAELVEKSLPDQVMLLPTVWVGHSPHHMKFPGTVSVSQNVYADLLEQIVSSLVTAGYTKFLFLNGHGGNALPVQMALQALKNRFRDHRSLLICGLSYWNLARKEMQEIRDSALGGMGHACEMETSMMMHLYPDYVDETNRKKDGRQPPIESLAIDMLHSSPVSVVYDFDELTETGTFGDPTLATKEKGKQFMEAIVRNLNGFISDIAVK</sequence>
<dbReference type="EMBL" id="JASKHM010000018">
    <property type="protein sequence ID" value="MEQ4485972.1"/>
    <property type="molecule type" value="Genomic_DNA"/>
</dbReference>
<evidence type="ECO:0000256" key="2">
    <source>
        <dbReference type="ARBA" id="ARBA00022723"/>
    </source>
</evidence>